<dbReference type="InterPro" id="IPR000719">
    <property type="entry name" value="Prot_kinase_dom"/>
</dbReference>
<dbReference type="Gene3D" id="3.30.200.20">
    <property type="entry name" value="Phosphorylase Kinase, domain 1"/>
    <property type="match status" value="1"/>
</dbReference>
<evidence type="ECO:0000259" key="7">
    <source>
        <dbReference type="PROSITE" id="PS50011"/>
    </source>
</evidence>
<feature type="region of interest" description="Disordered" evidence="6">
    <location>
        <begin position="230"/>
        <end position="251"/>
    </location>
</feature>
<dbReference type="AlphaFoldDB" id="A0A085WEW8"/>
<dbReference type="Gene3D" id="1.10.510.10">
    <property type="entry name" value="Transferase(Phosphotransferase) domain 1"/>
    <property type="match status" value="1"/>
</dbReference>
<organism evidence="8 9">
    <name type="scientific">Hyalangium minutum</name>
    <dbReference type="NCBI Taxonomy" id="394096"/>
    <lineage>
        <taxon>Bacteria</taxon>
        <taxon>Pseudomonadati</taxon>
        <taxon>Myxococcota</taxon>
        <taxon>Myxococcia</taxon>
        <taxon>Myxococcales</taxon>
        <taxon>Cystobacterineae</taxon>
        <taxon>Archangiaceae</taxon>
        <taxon>Hyalangium</taxon>
    </lineage>
</organism>
<gene>
    <name evidence="8" type="ORF">DB31_1296</name>
</gene>
<dbReference type="Pfam" id="PF00069">
    <property type="entry name" value="Pkinase"/>
    <property type="match status" value="1"/>
</dbReference>
<keyword evidence="5" id="KW-0067">ATP-binding</keyword>
<dbReference type="Proteomes" id="UP000028725">
    <property type="component" value="Unassembled WGS sequence"/>
</dbReference>
<feature type="region of interest" description="Disordered" evidence="6">
    <location>
        <begin position="382"/>
        <end position="425"/>
    </location>
</feature>
<dbReference type="SMART" id="SM00220">
    <property type="entry name" value="S_TKc"/>
    <property type="match status" value="1"/>
</dbReference>
<evidence type="ECO:0000256" key="6">
    <source>
        <dbReference type="SAM" id="MobiDB-lite"/>
    </source>
</evidence>
<keyword evidence="3" id="KW-0547">Nucleotide-binding</keyword>
<name>A0A085WEW8_9BACT</name>
<evidence type="ECO:0000256" key="5">
    <source>
        <dbReference type="ARBA" id="ARBA00022840"/>
    </source>
</evidence>
<evidence type="ECO:0000256" key="2">
    <source>
        <dbReference type="ARBA" id="ARBA00022679"/>
    </source>
</evidence>
<evidence type="ECO:0000256" key="4">
    <source>
        <dbReference type="ARBA" id="ARBA00022777"/>
    </source>
</evidence>
<dbReference type="EC" id="2.7.11.1" evidence="1"/>
<dbReference type="InterPro" id="IPR008271">
    <property type="entry name" value="Ser/Thr_kinase_AS"/>
</dbReference>
<keyword evidence="9" id="KW-1185">Reference proteome</keyword>
<dbReference type="SUPFAM" id="SSF56112">
    <property type="entry name" value="Protein kinase-like (PK-like)"/>
    <property type="match status" value="1"/>
</dbReference>
<dbReference type="EMBL" id="JMCB01000011">
    <property type="protein sequence ID" value="KFE66231.1"/>
    <property type="molecule type" value="Genomic_DNA"/>
</dbReference>
<proteinExistence type="predicted"/>
<dbReference type="PANTHER" id="PTHR43671">
    <property type="entry name" value="SERINE/THREONINE-PROTEIN KINASE NEK"/>
    <property type="match status" value="1"/>
</dbReference>
<dbReference type="CDD" id="cd14014">
    <property type="entry name" value="STKc_PknB_like"/>
    <property type="match status" value="1"/>
</dbReference>
<comment type="caution">
    <text evidence="8">The sequence shown here is derived from an EMBL/GenBank/DDBJ whole genome shotgun (WGS) entry which is preliminary data.</text>
</comment>
<keyword evidence="4" id="KW-0418">Kinase</keyword>
<dbReference type="GO" id="GO:0004674">
    <property type="term" value="F:protein serine/threonine kinase activity"/>
    <property type="evidence" value="ECO:0007669"/>
    <property type="project" value="UniProtKB-EC"/>
</dbReference>
<evidence type="ECO:0000313" key="9">
    <source>
        <dbReference type="Proteomes" id="UP000028725"/>
    </source>
</evidence>
<sequence>MTDVPTADSLRPGSVVGPWRIEGYAGRGTYGLVFRARLAGYPESPLVALKVAVFAYDPRFMREAALLSRFHHPSIPRLLARGWWVASPKAAHPYLVLEWIHGLPLYEWARQHQVTSRQVLGVLAQVAGALAVLHQSDCLHRDLKGDNILVDAKGRAVLMDYGSGTWAGAPPITESLMPPNTPEYRSPEAFRFEWGQWRVQRARYQARPADDLYALGVSLYRLVTRVYPPPGTEPEELKEQPHARPPQRLPPEALNERVAPELAEFIEQLLAAEPDARGTACEVADAAQAAEELAGPLADVPLFYVNALPAESSAVPPTNVVASRLAPLCTEPRSHAGMWRLGLAVAALVLATVGTRWMAPAISPPLPKQVQLRVPSAAVAADAGPAGLGDDGKRTPPKAGQDAPSSEKGASLPLPKEPLPGQRRAPCERGEMAIHGGCWIPWTTRVPPCGDQAYEWKGGCYLPRLNPARMPTTEKPQ</sequence>
<keyword evidence="2" id="KW-0808">Transferase</keyword>
<evidence type="ECO:0000256" key="1">
    <source>
        <dbReference type="ARBA" id="ARBA00012513"/>
    </source>
</evidence>
<accession>A0A085WEW8</accession>
<evidence type="ECO:0000313" key="8">
    <source>
        <dbReference type="EMBL" id="KFE66231.1"/>
    </source>
</evidence>
<reference evidence="8 9" key="1">
    <citation type="submission" date="2014-04" db="EMBL/GenBank/DDBJ databases">
        <title>Genome assembly of Hyalangium minutum DSM 14724.</title>
        <authorList>
            <person name="Sharma G."/>
            <person name="Subramanian S."/>
        </authorList>
    </citation>
    <scope>NUCLEOTIDE SEQUENCE [LARGE SCALE GENOMIC DNA]</scope>
    <source>
        <strain evidence="8 9">DSM 14724</strain>
    </source>
</reference>
<dbReference type="PANTHER" id="PTHR43671:SF13">
    <property type="entry name" value="SERINE_THREONINE-PROTEIN KINASE NEK2"/>
    <property type="match status" value="1"/>
</dbReference>
<dbReference type="PROSITE" id="PS00108">
    <property type="entry name" value="PROTEIN_KINASE_ST"/>
    <property type="match status" value="1"/>
</dbReference>
<evidence type="ECO:0000256" key="3">
    <source>
        <dbReference type="ARBA" id="ARBA00022741"/>
    </source>
</evidence>
<dbReference type="InterPro" id="IPR011009">
    <property type="entry name" value="Kinase-like_dom_sf"/>
</dbReference>
<dbReference type="InterPro" id="IPR050660">
    <property type="entry name" value="NEK_Ser/Thr_kinase"/>
</dbReference>
<dbReference type="GO" id="GO:0005524">
    <property type="term" value="F:ATP binding"/>
    <property type="evidence" value="ECO:0007669"/>
    <property type="project" value="UniProtKB-KW"/>
</dbReference>
<feature type="domain" description="Protein kinase" evidence="7">
    <location>
        <begin position="19"/>
        <end position="303"/>
    </location>
</feature>
<protein>
    <recommendedName>
        <fullName evidence="1">non-specific serine/threonine protein kinase</fullName>
        <ecNumber evidence="1">2.7.11.1</ecNumber>
    </recommendedName>
</protein>
<dbReference type="STRING" id="394096.DB31_1296"/>
<dbReference type="PROSITE" id="PS50011">
    <property type="entry name" value="PROTEIN_KINASE_DOM"/>
    <property type="match status" value="1"/>
</dbReference>